<evidence type="ECO:0000313" key="1">
    <source>
        <dbReference type="EMBL" id="AXK43831.1"/>
    </source>
</evidence>
<keyword evidence="1" id="KW-0614">Plasmid</keyword>
<gene>
    <name evidence="1" type="ORF">DVR09_15355</name>
</gene>
<proteinExistence type="predicted"/>
<sequence length="95" mass="10308">MAFADHSSKDISALPMHMQSAFTPQTIHQVRRGYAVAIQSMKAGVAIPSRDPKAPELGQSHSCFQQGTIIARVAANDVDGIDWLTASKIRRFLAS</sequence>
<evidence type="ECO:0000313" key="2">
    <source>
        <dbReference type="Proteomes" id="UP000254508"/>
    </source>
</evidence>
<dbReference type="RefSeq" id="WP_115418144.1">
    <property type="nucleotide sequence ID" value="NZ_CP031358.1"/>
</dbReference>
<dbReference type="Proteomes" id="UP000254508">
    <property type="component" value="Plasmid unnamed"/>
</dbReference>
<accession>A0A345YIS9</accession>
<dbReference type="AlphaFoldDB" id="A0A345YIS9"/>
<keyword evidence="2" id="KW-1185">Reference proteome</keyword>
<organism evidence="1 2">
    <name type="scientific">Erythrobacter aureus</name>
    <dbReference type="NCBI Taxonomy" id="2182384"/>
    <lineage>
        <taxon>Bacteria</taxon>
        <taxon>Pseudomonadati</taxon>
        <taxon>Pseudomonadota</taxon>
        <taxon>Alphaproteobacteria</taxon>
        <taxon>Sphingomonadales</taxon>
        <taxon>Erythrobacteraceae</taxon>
        <taxon>Erythrobacter/Porphyrobacter group</taxon>
        <taxon>Erythrobacter</taxon>
    </lineage>
</organism>
<geneLocation type="plasmid" evidence="1 2">
    <name>unnamed</name>
</geneLocation>
<name>A0A345YIS9_9SPHN</name>
<dbReference type="KEGG" id="err:DVR09_15355"/>
<reference evidence="1 2" key="1">
    <citation type="submission" date="2018-07" db="EMBL/GenBank/DDBJ databases">
        <title>Genome sequence of Erythrobacter strain YH-07, an antagonistic bacterium isolated from Yellow Sea.</title>
        <authorList>
            <person name="Tang T."/>
            <person name="Liu Q."/>
            <person name="Sun X."/>
        </authorList>
    </citation>
    <scope>NUCLEOTIDE SEQUENCE [LARGE SCALE GENOMIC DNA]</scope>
    <source>
        <strain evidence="1 2">YH-07</strain>
        <plasmid evidence="1 2">unnamed</plasmid>
    </source>
</reference>
<protein>
    <submittedName>
        <fullName evidence="1">Uncharacterized protein</fullName>
    </submittedName>
</protein>
<dbReference type="EMBL" id="CP031358">
    <property type="protein sequence ID" value="AXK43831.1"/>
    <property type="molecule type" value="Genomic_DNA"/>
</dbReference>